<evidence type="ECO:0000259" key="1">
    <source>
        <dbReference type="Pfam" id="PF13399"/>
    </source>
</evidence>
<dbReference type="Gene3D" id="3.30.70.2390">
    <property type="match status" value="1"/>
</dbReference>
<dbReference type="InterPro" id="IPR027381">
    <property type="entry name" value="LytR/CpsA/Psr_C"/>
</dbReference>
<proteinExistence type="predicted"/>
<dbReference type="EMBL" id="JBHSKD010000012">
    <property type="protein sequence ID" value="MFC5177588.1"/>
    <property type="molecule type" value="Genomic_DNA"/>
</dbReference>
<accession>A0ABW0BK12</accession>
<keyword evidence="3" id="KW-1185">Reference proteome</keyword>
<evidence type="ECO:0000313" key="2">
    <source>
        <dbReference type="EMBL" id="MFC5177588.1"/>
    </source>
</evidence>
<protein>
    <submittedName>
        <fullName evidence="2">LytR C-terminal domain-containing protein</fullName>
    </submittedName>
</protein>
<feature type="domain" description="LytR/CpsA/Psr regulator C-terminal" evidence="1">
    <location>
        <begin position="59"/>
        <end position="145"/>
    </location>
</feature>
<dbReference type="Pfam" id="PF13399">
    <property type="entry name" value="LytR_C"/>
    <property type="match status" value="1"/>
</dbReference>
<sequence length="168" mass="17332">MTSIARSALTLAGLTLLLVLATWWAWSAVTEPLPGGGGSTAACTDSPISEGEKVYPGAVTVSVLNASERNGLATETLSQFRDAGFDTASAANAPDKADVRYAEIWTPEPKNPAVLLVESRLGKQAKVVRKGDPGTGVVVVVGDGFTSLTDGKDFVTASYDTEICSPSG</sequence>
<reference evidence="3" key="1">
    <citation type="journal article" date="2019" name="Int. J. Syst. Evol. Microbiol.">
        <title>The Global Catalogue of Microorganisms (GCM) 10K type strain sequencing project: providing services to taxonomists for standard genome sequencing and annotation.</title>
        <authorList>
            <consortium name="The Broad Institute Genomics Platform"/>
            <consortium name="The Broad Institute Genome Sequencing Center for Infectious Disease"/>
            <person name="Wu L."/>
            <person name="Ma J."/>
        </authorList>
    </citation>
    <scope>NUCLEOTIDE SEQUENCE [LARGE SCALE GENOMIC DNA]</scope>
    <source>
        <strain evidence="3">DFY41</strain>
    </source>
</reference>
<dbReference type="RefSeq" id="WP_378590733.1">
    <property type="nucleotide sequence ID" value="NZ_JBHSKD010000012.1"/>
</dbReference>
<organism evidence="2 3">
    <name type="scientific">Nocardioides taihuensis</name>
    <dbReference type="NCBI Taxonomy" id="1835606"/>
    <lineage>
        <taxon>Bacteria</taxon>
        <taxon>Bacillati</taxon>
        <taxon>Actinomycetota</taxon>
        <taxon>Actinomycetes</taxon>
        <taxon>Propionibacteriales</taxon>
        <taxon>Nocardioidaceae</taxon>
        <taxon>Nocardioides</taxon>
    </lineage>
</organism>
<name>A0ABW0BK12_9ACTN</name>
<gene>
    <name evidence="2" type="ORF">ACFPGP_12955</name>
</gene>
<comment type="caution">
    <text evidence="2">The sequence shown here is derived from an EMBL/GenBank/DDBJ whole genome shotgun (WGS) entry which is preliminary data.</text>
</comment>
<dbReference type="Proteomes" id="UP001596087">
    <property type="component" value="Unassembled WGS sequence"/>
</dbReference>
<evidence type="ECO:0000313" key="3">
    <source>
        <dbReference type="Proteomes" id="UP001596087"/>
    </source>
</evidence>